<dbReference type="EMBL" id="JACIBY010000001">
    <property type="protein sequence ID" value="MBB3836525.1"/>
    <property type="molecule type" value="Genomic_DNA"/>
</dbReference>
<keyword evidence="2" id="KW-1185">Reference proteome</keyword>
<dbReference type="RefSeq" id="WP_183971266.1">
    <property type="nucleotide sequence ID" value="NZ_JACIBY010000001.1"/>
</dbReference>
<reference evidence="1 2" key="1">
    <citation type="submission" date="2020-08" db="EMBL/GenBank/DDBJ databases">
        <title>Genomic Encyclopedia of Type Strains, Phase IV (KMG-IV): sequencing the most valuable type-strain genomes for metagenomic binning, comparative biology and taxonomic classification.</title>
        <authorList>
            <person name="Goeker M."/>
        </authorList>
    </citation>
    <scope>NUCLEOTIDE SEQUENCE [LARGE SCALE GENOMIC DNA]</scope>
    <source>
        <strain evidence="1 2">DSM 17976</strain>
    </source>
</reference>
<name>A0A7W5ZG63_9BACT</name>
<accession>A0A7W5ZG63</accession>
<comment type="caution">
    <text evidence="1">The sequence shown here is derived from an EMBL/GenBank/DDBJ whole genome shotgun (WGS) entry which is preliminary data.</text>
</comment>
<evidence type="ECO:0008006" key="3">
    <source>
        <dbReference type="Google" id="ProtNLM"/>
    </source>
</evidence>
<gene>
    <name evidence="1" type="ORF">FHS57_000507</name>
</gene>
<evidence type="ECO:0000313" key="1">
    <source>
        <dbReference type="EMBL" id="MBB3836525.1"/>
    </source>
</evidence>
<protein>
    <recommendedName>
        <fullName evidence="3">DUF2490 domain-containing protein</fullName>
    </recommendedName>
</protein>
<dbReference type="InterPro" id="IPR019619">
    <property type="entry name" value="DUF2490"/>
</dbReference>
<dbReference type="Pfam" id="PF10677">
    <property type="entry name" value="DUF2490"/>
    <property type="match status" value="1"/>
</dbReference>
<evidence type="ECO:0000313" key="2">
    <source>
        <dbReference type="Proteomes" id="UP000541352"/>
    </source>
</evidence>
<dbReference type="Proteomes" id="UP000541352">
    <property type="component" value="Unassembled WGS sequence"/>
</dbReference>
<organism evidence="1 2">
    <name type="scientific">Runella defluvii</name>
    <dbReference type="NCBI Taxonomy" id="370973"/>
    <lineage>
        <taxon>Bacteria</taxon>
        <taxon>Pseudomonadati</taxon>
        <taxon>Bacteroidota</taxon>
        <taxon>Cytophagia</taxon>
        <taxon>Cytophagales</taxon>
        <taxon>Spirosomataceae</taxon>
        <taxon>Runella</taxon>
    </lineage>
</organism>
<proteinExistence type="predicted"/>
<dbReference type="AlphaFoldDB" id="A0A7W5ZG63"/>
<sequence length="231" mass="26903">MKKILLVVFTGFVPLFTLAQHYTHVGSWSRLALSAKLTPKLGVMAEVGMRRQNSLIHLNPIEKPQTNNVKLTLTYSLKRLNLILSPAENIYSEALLGKETDSTIPRVHEFRVSGGVEYLKPALKRRFQIRSIYEYRNFDGFKRGRLRTRVMNRWTISPANTLSLYDEFFVNTHPHPQPNWFNQNRLSCTYTRSLTRFLDLELGYIYVLSERPTLSEFDHTHALITYLTVKI</sequence>